<dbReference type="Proteomes" id="UP000029381">
    <property type="component" value="Unassembled WGS sequence"/>
</dbReference>
<proteinExistence type="predicted"/>
<accession>A0A091C658</accession>
<evidence type="ECO:0000313" key="1">
    <source>
        <dbReference type="EMBL" id="KFN92165.1"/>
    </source>
</evidence>
<organism evidence="1 2">
    <name type="scientific">Tetragenococcus muriaticus 3MR10-3</name>
    <dbReference type="NCBI Taxonomy" id="1302648"/>
    <lineage>
        <taxon>Bacteria</taxon>
        <taxon>Bacillati</taxon>
        <taxon>Bacillota</taxon>
        <taxon>Bacilli</taxon>
        <taxon>Lactobacillales</taxon>
        <taxon>Enterococcaceae</taxon>
        <taxon>Tetragenococcus</taxon>
    </lineage>
</organism>
<comment type="caution">
    <text evidence="1">The sequence shown here is derived from an EMBL/GenBank/DDBJ whole genome shotgun (WGS) entry which is preliminary data.</text>
</comment>
<dbReference type="EMBL" id="JPVT01000058">
    <property type="protein sequence ID" value="KFN92165.1"/>
    <property type="molecule type" value="Genomic_DNA"/>
</dbReference>
<keyword evidence="2" id="KW-1185">Reference proteome</keyword>
<dbReference type="RefSeq" id="WP_038022503.1">
    <property type="nucleotide sequence ID" value="NZ_JPVT01000058.1"/>
</dbReference>
<dbReference type="PATRIC" id="fig|1302648.3.peg.608"/>
<dbReference type="AlphaFoldDB" id="A0A091C658"/>
<evidence type="ECO:0000313" key="2">
    <source>
        <dbReference type="Proteomes" id="UP000029381"/>
    </source>
</evidence>
<sequence length="76" mass="9210">MFTWEDGAKEIVEKSMQRYEDELEDEFPLFAYTEVTENEEYDFSLKGALRLQDLIDELIEKEEFAEKPPDYDERVY</sequence>
<name>A0A091C658_9ENTE</name>
<reference evidence="1 2" key="1">
    <citation type="submission" date="2014-08" db="EMBL/GenBank/DDBJ databases">
        <title>Genome sequence of Tetragenococcus muriaticus.</title>
        <authorList>
            <person name="Chuea-nongthon C."/>
            <person name="Rodtong S."/>
            <person name="Yongsawatdigul J."/>
            <person name="Steele J.L."/>
            <person name="Liu X.-y."/>
            <person name="Speers J."/>
            <person name="Glasner J.D."/>
            <person name="Neeno-Eckwall E.C."/>
        </authorList>
    </citation>
    <scope>NUCLEOTIDE SEQUENCE [LARGE SCALE GENOMIC DNA]</scope>
    <source>
        <strain evidence="1 2">3MR10-3</strain>
    </source>
</reference>
<gene>
    <name evidence="1" type="ORF">TMU3MR103_0626</name>
</gene>
<protein>
    <submittedName>
        <fullName evidence="1">Coenzyme F420 hydrogenase domain protein</fullName>
    </submittedName>
</protein>